<evidence type="ECO:0000256" key="6">
    <source>
        <dbReference type="ARBA" id="ARBA00022841"/>
    </source>
</evidence>
<dbReference type="GO" id="GO:0042121">
    <property type="term" value="P:alginic acid biosynthetic process"/>
    <property type="evidence" value="ECO:0007669"/>
    <property type="project" value="UniProtKB-KW"/>
</dbReference>
<feature type="domain" description="AlgX/AlgJ SGNH hydrolase-like" evidence="7">
    <location>
        <begin position="54"/>
        <end position="282"/>
    </location>
</feature>
<dbReference type="AlphaFoldDB" id="A0A918BZR2"/>
<reference evidence="8" key="2">
    <citation type="submission" date="2020-09" db="EMBL/GenBank/DDBJ databases">
        <authorList>
            <person name="Sun Q."/>
            <person name="Ohkuma M."/>
        </authorList>
    </citation>
    <scope>NUCLEOTIDE SEQUENCE</scope>
    <source>
        <strain evidence="8">JCM 31311</strain>
    </source>
</reference>
<accession>A0A918BZR2</accession>
<dbReference type="EMBL" id="BMQL01000004">
    <property type="protein sequence ID" value="GGR00436.1"/>
    <property type="molecule type" value="Genomic_DNA"/>
</dbReference>
<dbReference type="Proteomes" id="UP000603865">
    <property type="component" value="Unassembled WGS sequence"/>
</dbReference>
<evidence type="ECO:0000313" key="8">
    <source>
        <dbReference type="EMBL" id="GGR00436.1"/>
    </source>
</evidence>
<comment type="caution">
    <text evidence="8">The sequence shown here is derived from an EMBL/GenBank/DDBJ whole genome shotgun (WGS) entry which is preliminary data.</text>
</comment>
<comment type="subcellular location">
    <subcellularLocation>
        <location evidence="1">Periplasm</location>
    </subcellularLocation>
</comment>
<keyword evidence="6" id="KW-0016">Alginate biosynthesis</keyword>
<evidence type="ECO:0000256" key="4">
    <source>
        <dbReference type="ARBA" id="ARBA00022729"/>
    </source>
</evidence>
<evidence type="ECO:0000259" key="7">
    <source>
        <dbReference type="Pfam" id="PF16822"/>
    </source>
</evidence>
<dbReference type="Pfam" id="PF16822">
    <property type="entry name" value="ALGX"/>
    <property type="match status" value="1"/>
</dbReference>
<protein>
    <recommendedName>
        <fullName evidence="7">AlgX/AlgJ SGNH hydrolase-like domain-containing protein</fullName>
    </recommendedName>
</protein>
<comment type="pathway">
    <text evidence="2">Glycan biosynthesis; alginate biosynthesis.</text>
</comment>
<keyword evidence="5" id="KW-0574">Periplasm</keyword>
<evidence type="ECO:0000256" key="1">
    <source>
        <dbReference type="ARBA" id="ARBA00004418"/>
    </source>
</evidence>
<evidence type="ECO:0000256" key="3">
    <source>
        <dbReference type="ARBA" id="ARBA00022679"/>
    </source>
</evidence>
<dbReference type="InterPro" id="IPR031811">
    <property type="entry name" value="ALGX/ALGJ_SGNH-like"/>
</dbReference>
<gene>
    <name evidence="8" type="ORF">GCM10008957_11570</name>
</gene>
<keyword evidence="3" id="KW-0808">Transferase</keyword>
<proteinExistence type="predicted"/>
<evidence type="ECO:0000313" key="9">
    <source>
        <dbReference type="Proteomes" id="UP000603865"/>
    </source>
</evidence>
<dbReference type="GO" id="GO:0016740">
    <property type="term" value="F:transferase activity"/>
    <property type="evidence" value="ECO:0007669"/>
    <property type="project" value="UniProtKB-KW"/>
</dbReference>
<dbReference type="GO" id="GO:0042597">
    <property type="term" value="C:periplasmic space"/>
    <property type="evidence" value="ECO:0007669"/>
    <property type="project" value="UniProtKB-SubCell"/>
</dbReference>
<reference evidence="8" key="1">
    <citation type="journal article" date="2014" name="Int. J. Syst. Evol. Microbiol.">
        <title>Complete genome sequence of Corynebacterium casei LMG S-19264T (=DSM 44701T), isolated from a smear-ripened cheese.</title>
        <authorList>
            <consortium name="US DOE Joint Genome Institute (JGI-PGF)"/>
            <person name="Walter F."/>
            <person name="Albersmeier A."/>
            <person name="Kalinowski J."/>
            <person name="Ruckert C."/>
        </authorList>
    </citation>
    <scope>NUCLEOTIDE SEQUENCE</scope>
    <source>
        <strain evidence="8">JCM 31311</strain>
    </source>
</reference>
<evidence type="ECO:0000256" key="5">
    <source>
        <dbReference type="ARBA" id="ARBA00022764"/>
    </source>
</evidence>
<evidence type="ECO:0000256" key="2">
    <source>
        <dbReference type="ARBA" id="ARBA00005182"/>
    </source>
</evidence>
<keyword evidence="4" id="KW-0732">Signal</keyword>
<organism evidence="8 9">
    <name type="scientific">Deinococcus ruber</name>
    <dbReference type="NCBI Taxonomy" id="1848197"/>
    <lineage>
        <taxon>Bacteria</taxon>
        <taxon>Thermotogati</taxon>
        <taxon>Deinococcota</taxon>
        <taxon>Deinococci</taxon>
        <taxon>Deinococcales</taxon>
        <taxon>Deinococcaceae</taxon>
        <taxon>Deinococcus</taxon>
    </lineage>
</organism>
<sequence length="413" mass="44305">MGLMLTGSTYAAPFAFCPAVTDTSGKPTLLALGDASNPRLLETSSFVQTPTLTADDKLMLKQFSDQFKAEGINLVMIPIPSPALVYGGPAVNPKGFDSALAVQQYADTLAAEQAAGLNVIDVLPIAKKYEASGGVFFALRDHHWTGEGMQLAAKPLVDLVNALHVDLDRTYTTTLHSRQAAYNGAYDNVLIKLCGAQPYPVEQRTFFSADVTGESLLGNANTDTVIIGDSFGIPFFGFPAVVSDALKTPVVSAAVNGGGSISGFTQYFDNLKLEEKPKLVIWVGSNIVLNGPNIREYRATVEAALHPSAPLAQKNALTTDKPSVFVFDPSNQQAQQYFQLQVSGPKAERATAVFTYSDNTQETRAFYQREDAPQTTYNATFSYLLPPAKKLVSVSVSTVSGLTATVALHPFMR</sequence>
<keyword evidence="9" id="KW-1185">Reference proteome</keyword>
<name>A0A918BZR2_9DEIO</name>